<protein>
    <submittedName>
        <fullName evidence="2">DUF1641 domain-containing protein</fullName>
    </submittedName>
</protein>
<name>A0ABD5M1Z9_9EURY</name>
<evidence type="ECO:0000256" key="1">
    <source>
        <dbReference type="SAM" id="MobiDB-lite"/>
    </source>
</evidence>
<dbReference type="Pfam" id="PF07849">
    <property type="entry name" value="DUF1641"/>
    <property type="match status" value="1"/>
</dbReference>
<evidence type="ECO:0000313" key="3">
    <source>
        <dbReference type="Proteomes" id="UP001567572"/>
    </source>
</evidence>
<reference evidence="2 3" key="1">
    <citation type="submission" date="2024-06" db="EMBL/GenBank/DDBJ databases">
        <title>Halorubrum miltondacostae sp. nov., a potential PHA producer isolated from an inland solar saltern in Rio Maior, Portugal.</title>
        <authorList>
            <person name="Albuquerque L."/>
            <person name="Viver T."/>
            <person name="Barroso C."/>
            <person name="Claudino R."/>
            <person name="Galvan M."/>
            <person name="Simoes G."/>
            <person name="Lobo Da Cunha A."/>
            <person name="Egas C."/>
        </authorList>
    </citation>
    <scope>NUCLEOTIDE SEQUENCE [LARGE SCALE GENOMIC DNA]</scope>
    <source>
        <strain evidence="2 3">RMP-11</strain>
    </source>
</reference>
<comment type="caution">
    <text evidence="2">The sequence shown here is derived from an EMBL/GenBank/DDBJ whole genome shotgun (WGS) entry which is preliminary data.</text>
</comment>
<dbReference type="Proteomes" id="UP001567572">
    <property type="component" value="Unassembled WGS sequence"/>
</dbReference>
<sequence>MPGDDVAAGEPEADGAGSVGADAAGDARPDEFDRDDLKAVVAENPEAVAAFVDRLDAVNELLDVVALGEGALTDEMAVELAGTASTLAESADGIATDETVRLAASVGENGDELREAMETLVELQRSGTLDELAELGGVGSLAAAALDDEMVRSLAATGSSLGEVADTAANDDTREGLTTLLQGVGAAQRSDPQPVGAVGLARSVRDPEVKHGLGYLLAVAKAIGRERGAAAEE</sequence>
<feature type="compositionally biased region" description="Low complexity" evidence="1">
    <location>
        <begin position="14"/>
        <end position="24"/>
    </location>
</feature>
<proteinExistence type="predicted"/>
<gene>
    <name evidence="2" type="ORF">ABNG04_01665</name>
</gene>
<dbReference type="AlphaFoldDB" id="A0ABD5M1Z9"/>
<organism evidence="2 3">
    <name type="scientific">Halorubrum miltondacostae</name>
    <dbReference type="NCBI Taxonomy" id="3076378"/>
    <lineage>
        <taxon>Archaea</taxon>
        <taxon>Methanobacteriati</taxon>
        <taxon>Methanobacteriota</taxon>
        <taxon>Stenosarchaea group</taxon>
        <taxon>Halobacteria</taxon>
        <taxon>Halobacteriales</taxon>
        <taxon>Haloferacaceae</taxon>
        <taxon>Halorubrum</taxon>
    </lineage>
</organism>
<keyword evidence="3" id="KW-1185">Reference proteome</keyword>
<dbReference type="RefSeq" id="WP_371159478.1">
    <property type="nucleotide sequence ID" value="NZ_JBEDNX010000010.1"/>
</dbReference>
<dbReference type="EMBL" id="JBEDNY010000001">
    <property type="protein sequence ID" value="MEZ3162594.1"/>
    <property type="molecule type" value="Genomic_DNA"/>
</dbReference>
<dbReference type="PANTHER" id="PTHR38433:SF1">
    <property type="entry name" value="DUF1641 DOMAIN-CONTAINING PROTEIN"/>
    <property type="match status" value="1"/>
</dbReference>
<accession>A0ABD5M1Z9</accession>
<dbReference type="PANTHER" id="PTHR38433">
    <property type="match status" value="1"/>
</dbReference>
<feature type="compositionally biased region" description="Basic and acidic residues" evidence="1">
    <location>
        <begin position="25"/>
        <end position="37"/>
    </location>
</feature>
<feature type="region of interest" description="Disordered" evidence="1">
    <location>
        <begin position="1"/>
        <end position="37"/>
    </location>
</feature>
<evidence type="ECO:0000313" key="2">
    <source>
        <dbReference type="EMBL" id="MEZ3162594.1"/>
    </source>
</evidence>
<dbReference type="InterPro" id="IPR012440">
    <property type="entry name" value="DUF1641"/>
</dbReference>